<keyword evidence="15" id="KW-1185">Reference proteome</keyword>
<sequence>MTPEPRPRRAGRLRRGLAPAGVALVGVGLLVLDRWVRATDPAWAEGEQLLPDRVGWLVVLLVLLQAVVLAVWTARLPAALVAVAVLDAGVLALSGGQQSASGLAVMVAVYRLVRSGAPAAWRWTAGVAAASGIAATLAVASGPPATARWAVPLAATGVLVSFALPAVVAGYVRTRARLVAALRERAELAEREREAATREAVQRERTAMARELHDIAAHHISGIVLSAQAASALLRTDPARAGGYVVTVREEAQRTLAGLRQAVGLLREQGPGETAPVPDLEHLPALVASVRETGADVDLRVEGDPVPLGPLAGTAAYRMVQESLTNARAHALGAPVEVVVRHHPAGVELTVTNVVAGAGAGGAGAGGGAPTPARSGGGGHGLIGMRERATLLGGDLVAGPTPDGGWRNVLTLPAPDPGPAPGPALDAAPDPGPAPQPAHQEVP</sequence>
<keyword evidence="8" id="KW-0902">Two-component regulatory system</keyword>
<comment type="caution">
    <text evidence="14">The sequence shown here is derived from an EMBL/GenBank/DDBJ whole genome shotgun (WGS) entry which is preliminary data.</text>
</comment>
<evidence type="ECO:0000256" key="2">
    <source>
        <dbReference type="ARBA" id="ARBA00012438"/>
    </source>
</evidence>
<dbReference type="GO" id="GO:0016301">
    <property type="term" value="F:kinase activity"/>
    <property type="evidence" value="ECO:0007669"/>
    <property type="project" value="UniProtKB-KW"/>
</dbReference>
<feature type="domain" description="Signal transduction histidine kinase subgroup 3 dimerisation and phosphoacceptor" evidence="13">
    <location>
        <begin position="204"/>
        <end position="269"/>
    </location>
</feature>
<feature type="transmembrane region" description="Helical" evidence="11">
    <location>
        <begin position="151"/>
        <end position="172"/>
    </location>
</feature>
<name>A0ABV7WHA6_9MICO</name>
<keyword evidence="9" id="KW-0175">Coiled coil</keyword>
<dbReference type="InterPro" id="IPR036890">
    <property type="entry name" value="HATPase_C_sf"/>
</dbReference>
<evidence type="ECO:0000256" key="1">
    <source>
        <dbReference type="ARBA" id="ARBA00000085"/>
    </source>
</evidence>
<dbReference type="EMBL" id="JBHRWW010000006">
    <property type="protein sequence ID" value="MFC3688759.1"/>
    <property type="molecule type" value="Genomic_DNA"/>
</dbReference>
<gene>
    <name evidence="14" type="ORF">ACFOLH_10440</name>
</gene>
<feature type="region of interest" description="Disordered" evidence="10">
    <location>
        <begin position="395"/>
        <end position="443"/>
    </location>
</feature>
<dbReference type="EC" id="2.7.13.3" evidence="2"/>
<evidence type="ECO:0000256" key="10">
    <source>
        <dbReference type="SAM" id="MobiDB-lite"/>
    </source>
</evidence>
<dbReference type="PANTHER" id="PTHR24421:SF10">
    <property type="entry name" value="NITRATE_NITRITE SENSOR PROTEIN NARQ"/>
    <property type="match status" value="1"/>
</dbReference>
<evidence type="ECO:0000313" key="14">
    <source>
        <dbReference type="EMBL" id="MFC3688759.1"/>
    </source>
</evidence>
<feature type="transmembrane region" description="Helical" evidence="11">
    <location>
        <begin position="79"/>
        <end position="100"/>
    </location>
</feature>
<dbReference type="RefSeq" id="WP_376983808.1">
    <property type="nucleotide sequence ID" value="NZ_JBHRWW010000006.1"/>
</dbReference>
<organism evidence="14 15">
    <name type="scientific">Aquipuribacter hungaricus</name>
    <dbReference type="NCBI Taxonomy" id="545624"/>
    <lineage>
        <taxon>Bacteria</taxon>
        <taxon>Bacillati</taxon>
        <taxon>Actinomycetota</taxon>
        <taxon>Actinomycetes</taxon>
        <taxon>Micrococcales</taxon>
        <taxon>Intrasporangiaceae</taxon>
        <taxon>Aquipuribacter</taxon>
    </lineage>
</organism>
<keyword evidence="5" id="KW-0547">Nucleotide-binding</keyword>
<evidence type="ECO:0000259" key="12">
    <source>
        <dbReference type="Pfam" id="PF02518"/>
    </source>
</evidence>
<dbReference type="CDD" id="cd16917">
    <property type="entry name" value="HATPase_UhpB-NarQ-NarX-like"/>
    <property type="match status" value="1"/>
</dbReference>
<evidence type="ECO:0000256" key="7">
    <source>
        <dbReference type="ARBA" id="ARBA00022840"/>
    </source>
</evidence>
<keyword evidence="11" id="KW-1133">Transmembrane helix</keyword>
<evidence type="ECO:0000256" key="11">
    <source>
        <dbReference type="SAM" id="Phobius"/>
    </source>
</evidence>
<keyword evidence="4" id="KW-0808">Transferase</keyword>
<feature type="transmembrane region" description="Helical" evidence="11">
    <location>
        <begin position="120"/>
        <end position="139"/>
    </location>
</feature>
<dbReference type="SUPFAM" id="SSF55874">
    <property type="entry name" value="ATPase domain of HSP90 chaperone/DNA topoisomerase II/histidine kinase"/>
    <property type="match status" value="1"/>
</dbReference>
<dbReference type="Pfam" id="PF02518">
    <property type="entry name" value="HATPase_c"/>
    <property type="match status" value="1"/>
</dbReference>
<evidence type="ECO:0000256" key="6">
    <source>
        <dbReference type="ARBA" id="ARBA00022777"/>
    </source>
</evidence>
<feature type="coiled-coil region" evidence="9">
    <location>
        <begin position="179"/>
        <end position="206"/>
    </location>
</feature>
<accession>A0ABV7WHA6</accession>
<dbReference type="Pfam" id="PF07730">
    <property type="entry name" value="HisKA_3"/>
    <property type="match status" value="1"/>
</dbReference>
<keyword evidence="11" id="KW-0472">Membrane</keyword>
<proteinExistence type="predicted"/>
<dbReference type="InterPro" id="IPR011712">
    <property type="entry name" value="Sig_transdc_His_kin_sub3_dim/P"/>
</dbReference>
<evidence type="ECO:0000259" key="13">
    <source>
        <dbReference type="Pfam" id="PF07730"/>
    </source>
</evidence>
<protein>
    <recommendedName>
        <fullName evidence="2">histidine kinase</fullName>
        <ecNumber evidence="2">2.7.13.3</ecNumber>
    </recommendedName>
</protein>
<dbReference type="PANTHER" id="PTHR24421">
    <property type="entry name" value="NITRATE/NITRITE SENSOR PROTEIN NARX-RELATED"/>
    <property type="match status" value="1"/>
</dbReference>
<reference evidence="15" key="1">
    <citation type="journal article" date="2019" name="Int. J. Syst. Evol. Microbiol.">
        <title>The Global Catalogue of Microorganisms (GCM) 10K type strain sequencing project: providing services to taxonomists for standard genome sequencing and annotation.</title>
        <authorList>
            <consortium name="The Broad Institute Genomics Platform"/>
            <consortium name="The Broad Institute Genome Sequencing Center for Infectious Disease"/>
            <person name="Wu L."/>
            <person name="Ma J."/>
        </authorList>
    </citation>
    <scope>NUCLEOTIDE SEQUENCE [LARGE SCALE GENOMIC DNA]</scope>
    <source>
        <strain evidence="15">NCAIM B.02333</strain>
    </source>
</reference>
<keyword evidence="11" id="KW-0812">Transmembrane</keyword>
<evidence type="ECO:0000256" key="9">
    <source>
        <dbReference type="SAM" id="Coils"/>
    </source>
</evidence>
<comment type="catalytic activity">
    <reaction evidence="1">
        <text>ATP + protein L-histidine = ADP + protein N-phospho-L-histidine.</text>
        <dbReference type="EC" id="2.7.13.3"/>
    </reaction>
</comment>
<evidence type="ECO:0000256" key="3">
    <source>
        <dbReference type="ARBA" id="ARBA00022553"/>
    </source>
</evidence>
<evidence type="ECO:0000256" key="5">
    <source>
        <dbReference type="ARBA" id="ARBA00022741"/>
    </source>
</evidence>
<dbReference type="Proteomes" id="UP001595685">
    <property type="component" value="Unassembled WGS sequence"/>
</dbReference>
<keyword evidence="7" id="KW-0067">ATP-binding</keyword>
<dbReference type="Gene3D" id="1.20.5.1930">
    <property type="match status" value="1"/>
</dbReference>
<evidence type="ECO:0000256" key="4">
    <source>
        <dbReference type="ARBA" id="ARBA00022679"/>
    </source>
</evidence>
<evidence type="ECO:0000256" key="8">
    <source>
        <dbReference type="ARBA" id="ARBA00023012"/>
    </source>
</evidence>
<dbReference type="InterPro" id="IPR003594">
    <property type="entry name" value="HATPase_dom"/>
</dbReference>
<keyword evidence="3" id="KW-0597">Phosphoprotein</keyword>
<feature type="transmembrane region" description="Helical" evidence="11">
    <location>
        <begin position="54"/>
        <end position="72"/>
    </location>
</feature>
<keyword evidence="6 14" id="KW-0418">Kinase</keyword>
<evidence type="ECO:0000313" key="15">
    <source>
        <dbReference type="Proteomes" id="UP001595685"/>
    </source>
</evidence>
<dbReference type="Gene3D" id="3.30.565.10">
    <property type="entry name" value="Histidine kinase-like ATPase, C-terminal domain"/>
    <property type="match status" value="1"/>
</dbReference>
<feature type="domain" description="Histidine kinase/HSP90-like ATPase" evidence="12">
    <location>
        <begin position="315"/>
        <end position="415"/>
    </location>
</feature>
<dbReference type="InterPro" id="IPR050482">
    <property type="entry name" value="Sensor_HK_TwoCompSys"/>
</dbReference>